<dbReference type="RefSeq" id="WP_377145515.1">
    <property type="nucleotide sequence ID" value="NZ_JBHTIA010000013.1"/>
</dbReference>
<evidence type="ECO:0000313" key="2">
    <source>
        <dbReference type="Proteomes" id="UP001597073"/>
    </source>
</evidence>
<gene>
    <name evidence="1" type="ORF">ACFQZI_19540</name>
</gene>
<evidence type="ECO:0008006" key="3">
    <source>
        <dbReference type="Google" id="ProtNLM"/>
    </source>
</evidence>
<organism evidence="1 2">
    <name type="scientific">Mucilaginibacter lutimaris</name>
    <dbReference type="NCBI Taxonomy" id="931629"/>
    <lineage>
        <taxon>Bacteria</taxon>
        <taxon>Pseudomonadati</taxon>
        <taxon>Bacteroidota</taxon>
        <taxon>Sphingobacteriia</taxon>
        <taxon>Sphingobacteriales</taxon>
        <taxon>Sphingobacteriaceae</taxon>
        <taxon>Mucilaginibacter</taxon>
    </lineage>
</organism>
<dbReference type="EMBL" id="JBHTIA010000013">
    <property type="protein sequence ID" value="MFD0767060.1"/>
    <property type="molecule type" value="Genomic_DNA"/>
</dbReference>
<comment type="caution">
    <text evidence="1">The sequence shown here is derived from an EMBL/GenBank/DDBJ whole genome shotgun (WGS) entry which is preliminary data.</text>
</comment>
<accession>A0ABW2ZM54</accession>
<sequence>MLKHVHLFMAQSRVHIILLITLALMACNTKKRKIYTSECDVDVTFKKVSFSHLIDSIKYYDKQNVEVTGKYIEGKNQSALVNDSTFTDHGNSRSLWVNFTQDCPLYLTGKHTGLFETEDGEYNKINNRKMTIRGRVELQKKGHKNTYRATINQVSYLELD</sequence>
<proteinExistence type="predicted"/>
<name>A0ABW2ZM54_9SPHI</name>
<reference evidence="2" key="1">
    <citation type="journal article" date="2019" name="Int. J. Syst. Evol. Microbiol.">
        <title>The Global Catalogue of Microorganisms (GCM) 10K type strain sequencing project: providing services to taxonomists for standard genome sequencing and annotation.</title>
        <authorList>
            <consortium name="The Broad Institute Genomics Platform"/>
            <consortium name="The Broad Institute Genome Sequencing Center for Infectious Disease"/>
            <person name="Wu L."/>
            <person name="Ma J."/>
        </authorList>
    </citation>
    <scope>NUCLEOTIDE SEQUENCE [LARGE SCALE GENOMIC DNA]</scope>
    <source>
        <strain evidence="2">CCUG 60742</strain>
    </source>
</reference>
<dbReference type="PROSITE" id="PS51257">
    <property type="entry name" value="PROKAR_LIPOPROTEIN"/>
    <property type="match status" value="1"/>
</dbReference>
<dbReference type="Proteomes" id="UP001597073">
    <property type="component" value="Unassembled WGS sequence"/>
</dbReference>
<protein>
    <recommendedName>
        <fullName evidence="3">Lipocalin-like domain-containing protein</fullName>
    </recommendedName>
</protein>
<evidence type="ECO:0000313" key="1">
    <source>
        <dbReference type="EMBL" id="MFD0767060.1"/>
    </source>
</evidence>
<keyword evidence="2" id="KW-1185">Reference proteome</keyword>